<keyword evidence="3 5" id="KW-0732">Signal</keyword>
<evidence type="ECO:0000256" key="1">
    <source>
        <dbReference type="ARBA" id="ARBA00004613"/>
    </source>
</evidence>
<evidence type="ECO:0000256" key="5">
    <source>
        <dbReference type="SAM" id="SignalP"/>
    </source>
</evidence>
<comment type="subcellular location">
    <subcellularLocation>
        <location evidence="1">Secreted</location>
    </subcellularLocation>
</comment>
<dbReference type="InterPro" id="IPR012674">
    <property type="entry name" value="Calycin"/>
</dbReference>
<proteinExistence type="evidence at transcript level"/>
<dbReference type="InterPro" id="IPR005657">
    <property type="entry name" value="Triabi/Procalin"/>
</dbReference>
<dbReference type="Pfam" id="PF03973">
    <property type="entry name" value="Triabin"/>
    <property type="match status" value="1"/>
</dbReference>
<accession>Q7YT03</accession>
<protein>
    <submittedName>
        <fullName evidence="6">Triabin-like lipocalin 4</fullName>
    </submittedName>
</protein>
<evidence type="ECO:0000256" key="3">
    <source>
        <dbReference type="ARBA" id="ARBA00022729"/>
    </source>
</evidence>
<organism evidence="6">
    <name type="scientific">Rhodnius prolixus</name>
    <name type="common">Triatomid bug</name>
    <dbReference type="NCBI Taxonomy" id="13249"/>
    <lineage>
        <taxon>Eukaryota</taxon>
        <taxon>Metazoa</taxon>
        <taxon>Ecdysozoa</taxon>
        <taxon>Arthropoda</taxon>
        <taxon>Hexapoda</taxon>
        <taxon>Insecta</taxon>
        <taxon>Pterygota</taxon>
        <taxon>Neoptera</taxon>
        <taxon>Paraneoptera</taxon>
        <taxon>Hemiptera</taxon>
        <taxon>Heteroptera</taxon>
        <taxon>Panheteroptera</taxon>
        <taxon>Cimicomorpha</taxon>
        <taxon>Reduviidae</taxon>
        <taxon>Triatominae</taxon>
        <taxon>Rhodnius</taxon>
    </lineage>
</organism>
<dbReference type="CDD" id="cd19423">
    <property type="entry name" value="lipocalin_LTBP1-like"/>
    <property type="match status" value="1"/>
</dbReference>
<evidence type="ECO:0000256" key="2">
    <source>
        <dbReference type="ARBA" id="ARBA00022525"/>
    </source>
</evidence>
<feature type="chain" id="PRO_5004298221" evidence="5">
    <location>
        <begin position="19"/>
        <end position="162"/>
    </location>
</feature>
<dbReference type="VEuPathDB" id="VectorBase:RPRC002583"/>
<dbReference type="SUPFAM" id="SSF50814">
    <property type="entry name" value="Lipocalins"/>
    <property type="match status" value="1"/>
</dbReference>
<comment type="similarity">
    <text evidence="4">Belongs to the calycin superfamily. Triabin family.</text>
</comment>
<dbReference type="Gene3D" id="2.40.128.20">
    <property type="match status" value="1"/>
</dbReference>
<feature type="signal peptide" evidence="5">
    <location>
        <begin position="1"/>
        <end position="18"/>
    </location>
</feature>
<evidence type="ECO:0000256" key="4">
    <source>
        <dbReference type="ARBA" id="ARBA00034121"/>
    </source>
</evidence>
<keyword evidence="2" id="KW-0964">Secreted</keyword>
<dbReference type="GO" id="GO:0005576">
    <property type="term" value="C:extracellular region"/>
    <property type="evidence" value="ECO:0007669"/>
    <property type="project" value="UniProtKB-SubCell"/>
</dbReference>
<reference evidence="6" key="2">
    <citation type="journal article" date="2004" name="Insect Biochem. Mol. Biol.">
        <title>Exploring the sialome of the blood-sucking bug Rhodnius prolixus.</title>
        <authorList>
            <person name="Ribeiro J.M."/>
            <person name="Andersen J."/>
            <person name="Silva-Neto M.A."/>
            <person name="Pham V.M."/>
            <person name="Garfield M.K."/>
            <person name="Valenzuela J.G."/>
        </authorList>
    </citation>
    <scope>NUCLEOTIDE SEQUENCE</scope>
    <source>
        <tissue evidence="6">Salivary glands</tissue>
    </source>
</reference>
<name>Q7YT03_RHOPR</name>
<evidence type="ECO:0000313" key="6">
    <source>
        <dbReference type="EMBL" id="AAQ20824.1"/>
    </source>
</evidence>
<dbReference type="EMBL" id="AY340259">
    <property type="protein sequence ID" value="AAQ20824.1"/>
    <property type="molecule type" value="mRNA"/>
</dbReference>
<reference evidence="6" key="1">
    <citation type="submission" date="2003-07" db="EMBL/GenBank/DDBJ databases">
        <authorList>
            <person name="Duvall M.R."/>
        </authorList>
    </citation>
    <scope>NUCLEOTIDE SEQUENCE</scope>
    <source>
        <tissue evidence="6">Salivary glands</tissue>
    </source>
</reference>
<dbReference type="GO" id="GO:0030682">
    <property type="term" value="P:symbiont-mediated perturbation of host defenses"/>
    <property type="evidence" value="ECO:0007669"/>
    <property type="project" value="InterPro"/>
</dbReference>
<dbReference type="AlphaFoldDB" id="Q7YT03"/>
<sequence length="162" mass="18393" precursor="true">MEKLVAVTFLGLVMSTIAQQPPQRPNFLAQCQSVTEKSGFNKEQFFSGDWFVTHAKDGTESTLCRKYTTSVNSGGKSVVQYGYNRYGKERKVSCTQKNENSQAPYIFDCEVKEDEQTVLKYEVQKTILETDGNSALLYRCLQVGTQKKKKKKKKKFLAPPPQ</sequence>